<keyword evidence="5 8" id="KW-0812">Transmembrane</keyword>
<feature type="transmembrane region" description="Helical" evidence="8">
    <location>
        <begin position="118"/>
        <end position="137"/>
    </location>
</feature>
<feature type="transmembrane region" description="Helical" evidence="8">
    <location>
        <begin position="144"/>
        <end position="166"/>
    </location>
</feature>
<dbReference type="Pfam" id="PF03845">
    <property type="entry name" value="Spore_permease"/>
    <property type="match status" value="1"/>
</dbReference>
<organism evidence="9 10">
    <name type="scientific">Paenibacillus algorifonticola</name>
    <dbReference type="NCBI Taxonomy" id="684063"/>
    <lineage>
        <taxon>Bacteria</taxon>
        <taxon>Bacillati</taxon>
        <taxon>Bacillota</taxon>
        <taxon>Bacilli</taxon>
        <taxon>Bacillales</taxon>
        <taxon>Paenibacillaceae</taxon>
        <taxon>Paenibacillus</taxon>
    </lineage>
</organism>
<feature type="transmembrane region" description="Helical" evidence="8">
    <location>
        <begin position="272"/>
        <end position="296"/>
    </location>
</feature>
<dbReference type="GO" id="GO:0016020">
    <property type="term" value="C:membrane"/>
    <property type="evidence" value="ECO:0007669"/>
    <property type="project" value="UniProtKB-SubCell"/>
</dbReference>
<evidence type="ECO:0000256" key="7">
    <source>
        <dbReference type="ARBA" id="ARBA00023136"/>
    </source>
</evidence>
<dbReference type="Gene3D" id="1.20.1740.10">
    <property type="entry name" value="Amino acid/polyamine transporter I"/>
    <property type="match status" value="1"/>
</dbReference>
<reference evidence="10" key="1">
    <citation type="submission" date="2016-10" db="EMBL/GenBank/DDBJ databases">
        <authorList>
            <person name="Varghese N."/>
            <person name="Submissions S."/>
        </authorList>
    </citation>
    <scope>NUCLEOTIDE SEQUENCE [LARGE SCALE GENOMIC DNA]</scope>
    <source>
        <strain evidence="10">CGMCC 1.10223</strain>
    </source>
</reference>
<comment type="subcellular location">
    <subcellularLocation>
        <location evidence="1">Membrane</location>
        <topology evidence="1">Multi-pass membrane protein</topology>
    </subcellularLocation>
</comment>
<feature type="transmembrane region" description="Helical" evidence="8">
    <location>
        <begin position="12"/>
        <end position="33"/>
    </location>
</feature>
<name>A0A1I2BYX7_9BACL</name>
<dbReference type="Proteomes" id="UP000183410">
    <property type="component" value="Unassembled WGS sequence"/>
</dbReference>
<dbReference type="PANTHER" id="PTHR34975">
    <property type="entry name" value="SPORE GERMINATION PROTEIN A2"/>
    <property type="match status" value="1"/>
</dbReference>
<dbReference type="PANTHER" id="PTHR34975:SF2">
    <property type="entry name" value="SPORE GERMINATION PROTEIN A2"/>
    <property type="match status" value="1"/>
</dbReference>
<evidence type="ECO:0000313" key="9">
    <source>
        <dbReference type="EMBL" id="SFE61317.1"/>
    </source>
</evidence>
<evidence type="ECO:0000256" key="4">
    <source>
        <dbReference type="ARBA" id="ARBA00022544"/>
    </source>
</evidence>
<dbReference type="RefSeq" id="WP_046232475.1">
    <property type="nucleotide sequence ID" value="NZ_FONN01000004.1"/>
</dbReference>
<gene>
    <name evidence="9" type="ORF">SAMN04487969_104165</name>
</gene>
<feature type="transmembrane region" description="Helical" evidence="8">
    <location>
        <begin position="340"/>
        <end position="359"/>
    </location>
</feature>
<evidence type="ECO:0000256" key="2">
    <source>
        <dbReference type="ARBA" id="ARBA00007998"/>
    </source>
</evidence>
<feature type="transmembrane region" description="Helical" evidence="8">
    <location>
        <begin position="228"/>
        <end position="260"/>
    </location>
</feature>
<comment type="similarity">
    <text evidence="2">Belongs to the amino acid-polyamine-organocation (APC) superfamily. Spore germination protein (SGP) (TC 2.A.3.9) family.</text>
</comment>
<keyword evidence="7 8" id="KW-0472">Membrane</keyword>
<feature type="transmembrane region" description="Helical" evidence="8">
    <location>
        <begin position="308"/>
        <end position="324"/>
    </location>
</feature>
<proteinExistence type="inferred from homology"/>
<keyword evidence="4" id="KW-0309">Germination</keyword>
<dbReference type="AlphaFoldDB" id="A0A1I2BYX7"/>
<keyword evidence="10" id="KW-1185">Reference proteome</keyword>
<dbReference type="GO" id="GO:0009847">
    <property type="term" value="P:spore germination"/>
    <property type="evidence" value="ECO:0007669"/>
    <property type="project" value="InterPro"/>
</dbReference>
<feature type="transmembrane region" description="Helical" evidence="8">
    <location>
        <begin position="186"/>
        <end position="207"/>
    </location>
</feature>
<accession>A0A1I2BYX7</accession>
<feature type="transmembrane region" description="Helical" evidence="8">
    <location>
        <begin position="80"/>
        <end position="112"/>
    </location>
</feature>
<evidence type="ECO:0000313" key="10">
    <source>
        <dbReference type="Proteomes" id="UP000183410"/>
    </source>
</evidence>
<protein>
    <submittedName>
        <fullName evidence="9">Spore germination protein KB</fullName>
    </submittedName>
</protein>
<sequence>MNKQKISSFQMSILFFVFMTGSSIIFVPGGLIGKAEAGAWISLLLSGTIGFAILIMLLYLNFRFSGLDYIDYSRKLIGSFLTIIFGFLTITFLLQMQAAIVIDVGLFMIGAMMRETPIYAFTILIFLIAALTARAGIEVMARMFTLIMPLTTFFVVIVLVLVLPEYRPEQLLPVLPKGLLPVAAGTYYSFGFPFSEVFLFGMLLSYTGEDQSNKQLLKAMSLSLGASLLALCTVTICALMVFGPVSAAGPFILFSIARLIEFQEIVQRIESIIGISLILGSYMKTTITLYVLSLFVAKLCGLKDNNTVIMPLALTGFLMGLVNYDSHTQWSSVITSVHPIWNGLVMFTPLLILTVVAKFRPTKA</sequence>
<evidence type="ECO:0000256" key="5">
    <source>
        <dbReference type="ARBA" id="ARBA00022692"/>
    </source>
</evidence>
<dbReference type="EMBL" id="FONN01000004">
    <property type="protein sequence ID" value="SFE61317.1"/>
    <property type="molecule type" value="Genomic_DNA"/>
</dbReference>
<keyword evidence="3" id="KW-0813">Transport</keyword>
<dbReference type="InterPro" id="IPR004761">
    <property type="entry name" value="Spore_GerAB"/>
</dbReference>
<evidence type="ECO:0000256" key="1">
    <source>
        <dbReference type="ARBA" id="ARBA00004141"/>
    </source>
</evidence>
<evidence type="ECO:0000256" key="3">
    <source>
        <dbReference type="ARBA" id="ARBA00022448"/>
    </source>
</evidence>
<evidence type="ECO:0000256" key="6">
    <source>
        <dbReference type="ARBA" id="ARBA00022989"/>
    </source>
</evidence>
<feature type="transmembrane region" description="Helical" evidence="8">
    <location>
        <begin position="39"/>
        <end position="60"/>
    </location>
</feature>
<keyword evidence="6 8" id="KW-1133">Transmembrane helix</keyword>
<evidence type="ECO:0000256" key="8">
    <source>
        <dbReference type="SAM" id="Phobius"/>
    </source>
</evidence>